<dbReference type="InterPro" id="IPR013154">
    <property type="entry name" value="ADH-like_N"/>
</dbReference>
<evidence type="ECO:0000313" key="5">
    <source>
        <dbReference type="Proteomes" id="UP000198662"/>
    </source>
</evidence>
<protein>
    <submittedName>
        <fullName evidence="4">NADPH:quinone reductase</fullName>
    </submittedName>
</protein>
<dbReference type="SUPFAM" id="SSF50129">
    <property type="entry name" value="GroES-like"/>
    <property type="match status" value="1"/>
</dbReference>
<dbReference type="InterPro" id="IPR036291">
    <property type="entry name" value="NAD(P)-bd_dom_sf"/>
</dbReference>
<dbReference type="PANTHER" id="PTHR11695:SF294">
    <property type="entry name" value="RETICULON-4-INTERACTING PROTEIN 1, MITOCHONDRIAL"/>
    <property type="match status" value="1"/>
</dbReference>
<dbReference type="AlphaFoldDB" id="A0A1G9FXH7"/>
<dbReference type="SUPFAM" id="SSF51735">
    <property type="entry name" value="NAD(P)-binding Rossmann-fold domains"/>
    <property type="match status" value="1"/>
</dbReference>
<evidence type="ECO:0000256" key="2">
    <source>
        <dbReference type="SAM" id="MobiDB-lite"/>
    </source>
</evidence>
<reference evidence="5" key="1">
    <citation type="submission" date="2016-10" db="EMBL/GenBank/DDBJ databases">
        <authorList>
            <person name="Varghese N."/>
            <person name="Submissions S."/>
        </authorList>
    </citation>
    <scope>NUCLEOTIDE SEQUENCE [LARGE SCALE GENOMIC DNA]</scope>
    <source>
        <strain evidence="5">CGMCC 4.3147</strain>
    </source>
</reference>
<dbReference type="OrthoDB" id="3175656at2"/>
<dbReference type="GO" id="GO:0016491">
    <property type="term" value="F:oxidoreductase activity"/>
    <property type="evidence" value="ECO:0007669"/>
    <property type="project" value="UniProtKB-KW"/>
</dbReference>
<dbReference type="Gene3D" id="3.90.180.10">
    <property type="entry name" value="Medium-chain alcohol dehydrogenases, catalytic domain"/>
    <property type="match status" value="1"/>
</dbReference>
<dbReference type="Proteomes" id="UP000198662">
    <property type="component" value="Unassembled WGS sequence"/>
</dbReference>
<keyword evidence="1" id="KW-0560">Oxidoreductase</keyword>
<dbReference type="RefSeq" id="WP_091047245.1">
    <property type="nucleotide sequence ID" value="NZ_FNGF01000002.1"/>
</dbReference>
<gene>
    <name evidence="4" type="ORF">SAMN05216298_2090</name>
</gene>
<dbReference type="PANTHER" id="PTHR11695">
    <property type="entry name" value="ALCOHOL DEHYDROGENASE RELATED"/>
    <property type="match status" value="1"/>
</dbReference>
<accession>A0A1G9FXH7</accession>
<dbReference type="Pfam" id="PF08240">
    <property type="entry name" value="ADH_N"/>
    <property type="match status" value="1"/>
</dbReference>
<dbReference type="InterPro" id="IPR011032">
    <property type="entry name" value="GroES-like_sf"/>
</dbReference>
<name>A0A1G9FXH7_9ACTN</name>
<dbReference type="Pfam" id="PF13602">
    <property type="entry name" value="ADH_zinc_N_2"/>
    <property type="match status" value="1"/>
</dbReference>
<dbReference type="InterPro" id="IPR020843">
    <property type="entry name" value="ER"/>
</dbReference>
<dbReference type="EMBL" id="FNGF01000002">
    <property type="protein sequence ID" value="SDK93062.1"/>
    <property type="molecule type" value="Genomic_DNA"/>
</dbReference>
<feature type="region of interest" description="Disordered" evidence="2">
    <location>
        <begin position="1"/>
        <end position="26"/>
    </location>
</feature>
<dbReference type="InterPro" id="IPR050700">
    <property type="entry name" value="YIM1/Zinc_Alcohol_DH_Fams"/>
</dbReference>
<dbReference type="GO" id="GO:0008270">
    <property type="term" value="F:zinc ion binding"/>
    <property type="evidence" value="ECO:0007669"/>
    <property type="project" value="InterPro"/>
</dbReference>
<evidence type="ECO:0000313" key="4">
    <source>
        <dbReference type="EMBL" id="SDK93062.1"/>
    </source>
</evidence>
<feature type="domain" description="Enoyl reductase (ER)" evidence="3">
    <location>
        <begin position="12"/>
        <end position="301"/>
    </location>
</feature>
<dbReference type="SMART" id="SM00829">
    <property type="entry name" value="PKS_ER"/>
    <property type="match status" value="1"/>
</dbReference>
<sequence>MKAVTVTDRNAGTAGMTLGERPEPHASENDVVVRVRASGFTPGELTWPGTWTDRAGRDRTPSIPGHELAGVVDSLGYGTTGLTVGQRVFGLADWTRDGTLAELVAVEARNLAPLPAGIDFTTGASLPISGLTAWQGLFVHGRLQAGQSVLVHGAAGGVGSVVSQLAREHGAHVIGTGRTADRDAALSFGADEFLDLEVDHLDAAGQVDLVFDVIGGDIGARSAALVRPGGTLVTIAAPPEVRPVDAAAVFFVVEADRAQLAELAARVSDGRLRTRIGAVHPLEEAVQAFNPTTRPVGKTIITIR</sequence>
<dbReference type="Gene3D" id="3.40.50.720">
    <property type="entry name" value="NAD(P)-binding Rossmann-like Domain"/>
    <property type="match status" value="1"/>
</dbReference>
<organism evidence="4 5">
    <name type="scientific">Glycomyces sambucus</name>
    <dbReference type="NCBI Taxonomy" id="380244"/>
    <lineage>
        <taxon>Bacteria</taxon>
        <taxon>Bacillati</taxon>
        <taxon>Actinomycetota</taxon>
        <taxon>Actinomycetes</taxon>
        <taxon>Glycomycetales</taxon>
        <taxon>Glycomycetaceae</taxon>
        <taxon>Glycomyces</taxon>
    </lineage>
</organism>
<keyword evidence="5" id="KW-1185">Reference proteome</keyword>
<dbReference type="CDD" id="cd05289">
    <property type="entry name" value="MDR_like_2"/>
    <property type="match status" value="1"/>
</dbReference>
<dbReference type="PROSITE" id="PS01162">
    <property type="entry name" value="QOR_ZETA_CRYSTAL"/>
    <property type="match status" value="1"/>
</dbReference>
<evidence type="ECO:0000256" key="1">
    <source>
        <dbReference type="ARBA" id="ARBA00023002"/>
    </source>
</evidence>
<evidence type="ECO:0000259" key="3">
    <source>
        <dbReference type="SMART" id="SM00829"/>
    </source>
</evidence>
<dbReference type="InterPro" id="IPR002364">
    <property type="entry name" value="Quin_OxRdtase/zeta-crystal_CS"/>
</dbReference>
<proteinExistence type="predicted"/>
<dbReference type="STRING" id="380244.SAMN05216298_2090"/>